<organism evidence="11 12">
    <name type="scientific">Telluria mixta</name>
    <dbReference type="NCBI Taxonomy" id="34071"/>
    <lineage>
        <taxon>Bacteria</taxon>
        <taxon>Pseudomonadati</taxon>
        <taxon>Pseudomonadota</taxon>
        <taxon>Betaproteobacteria</taxon>
        <taxon>Burkholderiales</taxon>
        <taxon>Oxalobacteraceae</taxon>
        <taxon>Telluria group</taxon>
        <taxon>Telluria</taxon>
    </lineage>
</organism>
<evidence type="ECO:0000259" key="10">
    <source>
        <dbReference type="Pfam" id="PF22842"/>
    </source>
</evidence>
<reference evidence="11" key="1">
    <citation type="submission" date="2022-08" db="EMBL/GenBank/DDBJ databases">
        <title>Reclassification of Massilia species as members of the genera Telluria, Duganella, Pseudoduganella, Mokoshia gen. nov. and Zemynaea gen. nov. using orthogonal and non-orthogonal genome-based approaches.</title>
        <authorList>
            <person name="Bowman J.P."/>
        </authorList>
    </citation>
    <scope>NUCLEOTIDE SEQUENCE</scope>
    <source>
        <strain evidence="11">LMG 11547</strain>
    </source>
</reference>
<evidence type="ECO:0000256" key="8">
    <source>
        <dbReference type="ARBA" id="ARBA00038263"/>
    </source>
</evidence>
<comment type="subcellular location">
    <subcellularLocation>
        <location evidence="2">Secreted</location>
    </subcellularLocation>
</comment>
<gene>
    <name evidence="11" type="ORF">NX786_12490</name>
</gene>
<keyword evidence="7" id="KW-0456">Lyase</keyword>
<dbReference type="Pfam" id="PF22842">
    <property type="entry name" value="Pel9A-like_beta_helix"/>
    <property type="match status" value="1"/>
</dbReference>
<keyword evidence="5 9" id="KW-0732">Signal</keyword>
<dbReference type="InterPro" id="IPR052052">
    <property type="entry name" value="Polysaccharide_Lyase_9"/>
</dbReference>
<evidence type="ECO:0000256" key="9">
    <source>
        <dbReference type="SAM" id="SignalP"/>
    </source>
</evidence>
<evidence type="ECO:0000256" key="6">
    <source>
        <dbReference type="ARBA" id="ARBA00022837"/>
    </source>
</evidence>
<dbReference type="RefSeq" id="WP_259449271.1">
    <property type="nucleotide sequence ID" value="NZ_CP119520.1"/>
</dbReference>
<comment type="caution">
    <text evidence="11">The sequence shown here is derived from an EMBL/GenBank/DDBJ whole genome shotgun (WGS) entry which is preliminary data.</text>
</comment>
<evidence type="ECO:0000256" key="7">
    <source>
        <dbReference type="ARBA" id="ARBA00023239"/>
    </source>
</evidence>
<evidence type="ECO:0000256" key="4">
    <source>
        <dbReference type="ARBA" id="ARBA00022723"/>
    </source>
</evidence>
<dbReference type="InterPro" id="IPR053868">
    <property type="entry name" value="Pel9A-like_beta_helix"/>
</dbReference>
<dbReference type="PANTHER" id="PTHR40088:SF1">
    <property type="entry name" value="PECTATE LYASE PEL9"/>
    <property type="match status" value="1"/>
</dbReference>
<keyword evidence="3" id="KW-0964">Secreted</keyword>
<comment type="similarity">
    <text evidence="8">Belongs to the polysaccharide lyase 9 family.</text>
</comment>
<evidence type="ECO:0000256" key="5">
    <source>
        <dbReference type="ARBA" id="ARBA00022729"/>
    </source>
</evidence>
<evidence type="ECO:0000256" key="1">
    <source>
        <dbReference type="ARBA" id="ARBA00001913"/>
    </source>
</evidence>
<dbReference type="EMBL" id="JANUHC010000004">
    <property type="protein sequence ID" value="MCS0630153.1"/>
    <property type="molecule type" value="Genomic_DNA"/>
</dbReference>
<dbReference type="InterPro" id="IPR012334">
    <property type="entry name" value="Pectin_lyas_fold"/>
</dbReference>
<keyword evidence="4" id="KW-0479">Metal-binding</keyword>
<dbReference type="InterPro" id="IPR011050">
    <property type="entry name" value="Pectin_lyase_fold/virulence"/>
</dbReference>
<keyword evidence="12" id="KW-1185">Reference proteome</keyword>
<dbReference type="PANTHER" id="PTHR40088">
    <property type="entry name" value="PECTATE LYASE (EUROFUNG)"/>
    <property type="match status" value="1"/>
</dbReference>
<dbReference type="Proteomes" id="UP001165263">
    <property type="component" value="Unassembled WGS sequence"/>
</dbReference>
<accession>A0ABT2BYE0</accession>
<feature type="domain" description="Pel9A-like right handed beta-helix region" evidence="10">
    <location>
        <begin position="21"/>
        <end position="336"/>
    </location>
</feature>
<protein>
    <submittedName>
        <fullName evidence="11">Right-handed parallel beta-helix repeat-containing protein</fullName>
    </submittedName>
</protein>
<proteinExistence type="inferred from homology"/>
<dbReference type="Gene3D" id="2.160.20.10">
    <property type="entry name" value="Single-stranded right-handed beta-helix, Pectin lyase-like"/>
    <property type="match status" value="1"/>
</dbReference>
<evidence type="ECO:0000313" key="12">
    <source>
        <dbReference type="Proteomes" id="UP001165263"/>
    </source>
</evidence>
<evidence type="ECO:0000256" key="2">
    <source>
        <dbReference type="ARBA" id="ARBA00004613"/>
    </source>
</evidence>
<sequence length="550" mass="57628">MRKQHLARGAFALATLSGAGWAAAATYYVAPTGSDTGAGTQAAPWATFAKAQSAALPGDTVYFRGGAYVFHGGLNQCASMTDTVNVVTLNKSGQSGKTIRYWAYPGEKPVFDFSQMTDNCRVKGFNVTGSWIHLKGLEVTGAPQQPGNLLNNESWGVWNSGSNNTFEAIDTHHHMGPGMFIAKGSNNLVLNVDSHHNYDPYSKSGAGQNADGFGVHIGANQPGNVLRGCRAWANTDDGYDFINAGSVVTVENSWAWRHGYYPGTTTSIPAGNGNGFKVGGFGGAYQANAPQHIARFNVAFNNKASGFYANHHPAASYFYNNTGVNNRPDFNMLGVDASGAAVAQGILRNNLAWQGTLVSNVAGADVANNSWNLANVSVTSADFQGTSLDGWDAPRLPDGSLPQLPHLRLAAGSDLLDKGVNVGLPYSGAAPDLGAFEGSAPVTLFADAGPSMKVVQSGLTLNRTTQQMSGTIAFTNQSTTTYDGVLMLRLDALSDGVALANRSGSQGGAPTLTLSSTRLAPGQTVTFPLVFTNPSRVAIGYTPRLFAGQP</sequence>
<feature type="signal peptide" evidence="9">
    <location>
        <begin position="1"/>
        <end position="24"/>
    </location>
</feature>
<keyword evidence="6" id="KW-0106">Calcium</keyword>
<evidence type="ECO:0000313" key="11">
    <source>
        <dbReference type="EMBL" id="MCS0630153.1"/>
    </source>
</evidence>
<dbReference type="SUPFAM" id="SSF51126">
    <property type="entry name" value="Pectin lyase-like"/>
    <property type="match status" value="1"/>
</dbReference>
<name>A0ABT2BYE0_9BURK</name>
<feature type="chain" id="PRO_5045562920" evidence="9">
    <location>
        <begin position="25"/>
        <end position="550"/>
    </location>
</feature>
<evidence type="ECO:0000256" key="3">
    <source>
        <dbReference type="ARBA" id="ARBA00022525"/>
    </source>
</evidence>
<comment type="cofactor">
    <cofactor evidence="1">
        <name>Ca(2+)</name>
        <dbReference type="ChEBI" id="CHEBI:29108"/>
    </cofactor>
</comment>